<keyword evidence="5" id="KW-1185">Reference proteome</keyword>
<evidence type="ECO:0000256" key="1">
    <source>
        <dbReference type="ARBA" id="ARBA00008210"/>
    </source>
</evidence>
<evidence type="ECO:0000313" key="5">
    <source>
        <dbReference type="Proteomes" id="UP000030748"/>
    </source>
</evidence>
<proteinExistence type="inferred from homology"/>
<dbReference type="PANTHER" id="PTHR33091:SF50">
    <property type="entry name" value="OS06G0319900 PROTEIN"/>
    <property type="match status" value="1"/>
</dbReference>
<reference evidence="4 5" key="1">
    <citation type="journal article" date="2013" name="Proc. Natl. Acad. Sci. U.S.A.">
        <title>Fine-scale variation in meiotic recombination in Mimulus inferred from population shotgun sequencing.</title>
        <authorList>
            <person name="Hellsten U."/>
            <person name="Wright K.M."/>
            <person name="Jenkins J."/>
            <person name="Shu S."/>
            <person name="Yuan Y."/>
            <person name="Wessler S.R."/>
            <person name="Schmutz J."/>
            <person name="Willis J.H."/>
            <person name="Rokhsar D.S."/>
        </authorList>
    </citation>
    <scope>NUCLEOTIDE SEQUENCE [LARGE SCALE GENOMIC DNA]</scope>
    <source>
        <strain evidence="5">cv. DUN x IM62</strain>
    </source>
</reference>
<dbReference type="InterPro" id="IPR000864">
    <property type="entry name" value="Prot_inh_pot1"/>
</dbReference>
<evidence type="ECO:0000256" key="2">
    <source>
        <dbReference type="ARBA" id="ARBA00022690"/>
    </source>
</evidence>
<comment type="similarity">
    <text evidence="1">Belongs to the protease inhibitor I13 (potato type I serine protease inhibitor) family.</text>
</comment>
<dbReference type="Gene3D" id="3.30.10.10">
    <property type="entry name" value="Trypsin Inhibitor V, subunit A"/>
    <property type="match status" value="1"/>
</dbReference>
<keyword evidence="3" id="KW-0722">Serine protease inhibitor</keyword>
<sequence>TFNTEWPNLVGMAAEQAKSIILRDNPLVNDVRFIPEGSAVIHDFCCNRVWLFFDENKRVVHVPKVG</sequence>
<gene>
    <name evidence="4" type="ORF">MIMGU_mgv1a026359mg</name>
</gene>
<feature type="non-terminal residue" evidence="4">
    <location>
        <position position="1"/>
    </location>
</feature>
<dbReference type="GO" id="GO:0009611">
    <property type="term" value="P:response to wounding"/>
    <property type="evidence" value="ECO:0007669"/>
    <property type="project" value="InterPro"/>
</dbReference>
<dbReference type="GO" id="GO:0004867">
    <property type="term" value="F:serine-type endopeptidase inhibitor activity"/>
    <property type="evidence" value="ECO:0007669"/>
    <property type="project" value="UniProtKB-KW"/>
</dbReference>
<name>A0A022PYM4_ERYGU</name>
<keyword evidence="2" id="KW-0646">Protease inhibitor</keyword>
<dbReference type="AlphaFoldDB" id="A0A022PYM4"/>
<accession>A0A022PYM4</accession>
<protein>
    <submittedName>
        <fullName evidence="4">Uncharacterized protein</fullName>
    </submittedName>
</protein>
<dbReference type="PANTHER" id="PTHR33091">
    <property type="entry name" value="PROTEIN, PUTATIVE, EXPRESSED-RELATED"/>
    <property type="match status" value="1"/>
</dbReference>
<dbReference type="SUPFAM" id="SSF54654">
    <property type="entry name" value="CI-2 family of serine protease inhibitors"/>
    <property type="match status" value="1"/>
</dbReference>
<dbReference type="PRINTS" id="PR00292">
    <property type="entry name" value="POTATOINHBTR"/>
</dbReference>
<dbReference type="Proteomes" id="UP000030748">
    <property type="component" value="Unassembled WGS sequence"/>
</dbReference>
<dbReference type="EMBL" id="KI632289">
    <property type="protein sequence ID" value="EYU19958.1"/>
    <property type="molecule type" value="Genomic_DNA"/>
</dbReference>
<dbReference type="eggNOG" id="ENOG502SADF">
    <property type="taxonomic scope" value="Eukaryota"/>
</dbReference>
<dbReference type="InterPro" id="IPR036354">
    <property type="entry name" value="Prot_inh_pot1_sf"/>
</dbReference>
<dbReference type="Pfam" id="PF00280">
    <property type="entry name" value="potato_inhibit"/>
    <property type="match status" value="1"/>
</dbReference>
<evidence type="ECO:0000313" key="4">
    <source>
        <dbReference type="EMBL" id="EYU19958.1"/>
    </source>
</evidence>
<organism evidence="4 5">
    <name type="scientific">Erythranthe guttata</name>
    <name type="common">Yellow monkey flower</name>
    <name type="synonym">Mimulus guttatus</name>
    <dbReference type="NCBI Taxonomy" id="4155"/>
    <lineage>
        <taxon>Eukaryota</taxon>
        <taxon>Viridiplantae</taxon>
        <taxon>Streptophyta</taxon>
        <taxon>Embryophyta</taxon>
        <taxon>Tracheophyta</taxon>
        <taxon>Spermatophyta</taxon>
        <taxon>Magnoliopsida</taxon>
        <taxon>eudicotyledons</taxon>
        <taxon>Gunneridae</taxon>
        <taxon>Pentapetalae</taxon>
        <taxon>asterids</taxon>
        <taxon>lamiids</taxon>
        <taxon>Lamiales</taxon>
        <taxon>Phrymaceae</taxon>
        <taxon>Erythranthe</taxon>
    </lineage>
</organism>
<evidence type="ECO:0000256" key="3">
    <source>
        <dbReference type="ARBA" id="ARBA00022900"/>
    </source>
</evidence>
<dbReference type="STRING" id="4155.A0A022PYM4"/>